<feature type="domain" description="Methyltransferase" evidence="2">
    <location>
        <begin position="50"/>
        <end position="144"/>
    </location>
</feature>
<dbReference type="CDD" id="cd02440">
    <property type="entry name" value="AdoMet_MTases"/>
    <property type="match status" value="1"/>
</dbReference>
<dbReference type="InterPro" id="IPR041698">
    <property type="entry name" value="Methyltransf_25"/>
</dbReference>
<dbReference type="EMBL" id="FMYF01000008">
    <property type="protein sequence ID" value="SDB91774.1"/>
    <property type="molecule type" value="Genomic_DNA"/>
</dbReference>
<dbReference type="InterPro" id="IPR029063">
    <property type="entry name" value="SAM-dependent_MTases_sf"/>
</dbReference>
<dbReference type="GO" id="GO:0008168">
    <property type="term" value="F:methyltransferase activity"/>
    <property type="evidence" value="ECO:0007669"/>
    <property type="project" value="UniProtKB-KW"/>
</dbReference>
<gene>
    <name evidence="3" type="ORF">GA0111570_108113</name>
</gene>
<dbReference type="Proteomes" id="UP000199086">
    <property type="component" value="Unassembled WGS sequence"/>
</dbReference>
<dbReference type="Pfam" id="PF13649">
    <property type="entry name" value="Methyltransf_25"/>
    <property type="match status" value="1"/>
</dbReference>
<keyword evidence="4" id="KW-1185">Reference proteome</keyword>
<dbReference type="AlphaFoldDB" id="A0A1G6HCA4"/>
<keyword evidence="3" id="KW-0489">Methyltransferase</keyword>
<evidence type="ECO:0000313" key="4">
    <source>
        <dbReference type="Proteomes" id="UP000199086"/>
    </source>
</evidence>
<dbReference type="SUPFAM" id="SSF53335">
    <property type="entry name" value="S-adenosyl-L-methionine-dependent methyltransferases"/>
    <property type="match status" value="1"/>
</dbReference>
<sequence>MGDTAAQRARVAGLFDQLAPGYDQGPVPWFRPIAARLVDLLDPRAGESALDIGAGRGAATFPLCAAVGSAGRVVAVDLSPAMADLLRADADRAGVTNLDVRVGEAGPPTVDDGPYDVVAASLVLFFDPDPAQTLRSWLRQVRPGSGRIGISTFGPQDDAWQRAEAVLLATAPPGMADARTSGTQGPFASTGSLATFFEDCGATDVESHDEPLEITLTDVRAWRAWTMSLGMRQFWDLVPPDALPDILDRAGRILEQDRGEDGLLHLTQQVRYTTARTR</sequence>
<keyword evidence="1 3" id="KW-0808">Transferase</keyword>
<name>A0A1G6HCA4_9ACTN</name>
<proteinExistence type="predicted"/>
<dbReference type="STRING" id="1577474.GA0111570_108113"/>
<evidence type="ECO:0000313" key="3">
    <source>
        <dbReference type="EMBL" id="SDB91774.1"/>
    </source>
</evidence>
<dbReference type="GO" id="GO:0032259">
    <property type="term" value="P:methylation"/>
    <property type="evidence" value="ECO:0007669"/>
    <property type="project" value="UniProtKB-KW"/>
</dbReference>
<dbReference type="PANTHER" id="PTHR43861">
    <property type="entry name" value="TRANS-ACONITATE 2-METHYLTRANSFERASE-RELATED"/>
    <property type="match status" value="1"/>
</dbReference>
<reference evidence="3 4" key="1">
    <citation type="submission" date="2016-06" db="EMBL/GenBank/DDBJ databases">
        <authorList>
            <person name="Olsen C.W."/>
            <person name="Carey S."/>
            <person name="Hinshaw L."/>
            <person name="Karasin A.I."/>
        </authorList>
    </citation>
    <scope>NUCLEOTIDE SEQUENCE [LARGE SCALE GENOMIC DNA]</scope>
    <source>
        <strain evidence="3 4">LZ-22</strain>
    </source>
</reference>
<protein>
    <submittedName>
        <fullName evidence="3">Methyltransferase domain-containing protein</fullName>
    </submittedName>
</protein>
<evidence type="ECO:0000256" key="1">
    <source>
        <dbReference type="ARBA" id="ARBA00022679"/>
    </source>
</evidence>
<organism evidence="3 4">
    <name type="scientific">Raineyella antarctica</name>
    <dbReference type="NCBI Taxonomy" id="1577474"/>
    <lineage>
        <taxon>Bacteria</taxon>
        <taxon>Bacillati</taxon>
        <taxon>Actinomycetota</taxon>
        <taxon>Actinomycetes</taxon>
        <taxon>Propionibacteriales</taxon>
        <taxon>Propionibacteriaceae</taxon>
        <taxon>Raineyella</taxon>
    </lineage>
</organism>
<dbReference type="RefSeq" id="WP_175557479.1">
    <property type="nucleotide sequence ID" value="NZ_FMYF01000008.1"/>
</dbReference>
<accession>A0A1G6HCA4</accession>
<dbReference type="Gene3D" id="3.40.50.150">
    <property type="entry name" value="Vaccinia Virus protein VP39"/>
    <property type="match status" value="1"/>
</dbReference>
<evidence type="ECO:0000259" key="2">
    <source>
        <dbReference type="Pfam" id="PF13649"/>
    </source>
</evidence>